<keyword evidence="2" id="KW-0732">Signal</keyword>
<proteinExistence type="predicted"/>
<dbReference type="EMBL" id="BEGY01000055">
    <property type="protein sequence ID" value="GAX80663.1"/>
    <property type="molecule type" value="Genomic_DNA"/>
</dbReference>
<feature type="signal peptide" evidence="2">
    <location>
        <begin position="1"/>
        <end position="17"/>
    </location>
</feature>
<evidence type="ECO:0000313" key="3">
    <source>
        <dbReference type="EMBL" id="GAX80663.1"/>
    </source>
</evidence>
<keyword evidence="4" id="KW-1185">Reference proteome</keyword>
<comment type="caution">
    <text evidence="3">The sequence shown here is derived from an EMBL/GenBank/DDBJ whole genome shotgun (WGS) entry which is preliminary data.</text>
</comment>
<gene>
    <name evidence="3" type="ORF">CEUSTIGMA_g8098.t1</name>
</gene>
<reference evidence="3 4" key="1">
    <citation type="submission" date="2017-08" db="EMBL/GenBank/DDBJ databases">
        <title>Acidophilic green algal genome provides insights into adaptation to an acidic environment.</title>
        <authorList>
            <person name="Hirooka S."/>
            <person name="Hirose Y."/>
            <person name="Kanesaki Y."/>
            <person name="Higuchi S."/>
            <person name="Fujiwara T."/>
            <person name="Onuma R."/>
            <person name="Era A."/>
            <person name="Ohbayashi R."/>
            <person name="Uzuka A."/>
            <person name="Nozaki H."/>
            <person name="Yoshikawa H."/>
            <person name="Miyagishima S.Y."/>
        </authorList>
    </citation>
    <scope>NUCLEOTIDE SEQUENCE [LARGE SCALE GENOMIC DNA]</scope>
    <source>
        <strain evidence="3 4">NIES-2499</strain>
    </source>
</reference>
<dbReference type="SUPFAM" id="SSF52540">
    <property type="entry name" value="P-loop containing nucleoside triphosphate hydrolases"/>
    <property type="match status" value="1"/>
</dbReference>
<evidence type="ECO:0008006" key="5">
    <source>
        <dbReference type="Google" id="ProtNLM"/>
    </source>
</evidence>
<dbReference type="OrthoDB" id="34984at2759"/>
<dbReference type="Proteomes" id="UP000232323">
    <property type="component" value="Unassembled WGS sequence"/>
</dbReference>
<evidence type="ECO:0000256" key="2">
    <source>
        <dbReference type="SAM" id="SignalP"/>
    </source>
</evidence>
<evidence type="ECO:0000313" key="4">
    <source>
        <dbReference type="Proteomes" id="UP000232323"/>
    </source>
</evidence>
<accession>A0A250XC56</accession>
<feature type="region of interest" description="Disordered" evidence="1">
    <location>
        <begin position="330"/>
        <end position="362"/>
    </location>
</feature>
<feature type="chain" id="PRO_5012490586" description="Sulfotransferase domain-containing protein" evidence="2">
    <location>
        <begin position="18"/>
        <end position="403"/>
    </location>
</feature>
<evidence type="ECO:0000256" key="1">
    <source>
        <dbReference type="SAM" id="MobiDB-lite"/>
    </source>
</evidence>
<dbReference type="AlphaFoldDB" id="A0A250XC56"/>
<name>A0A250XC56_9CHLO</name>
<organism evidence="3 4">
    <name type="scientific">Chlamydomonas eustigma</name>
    <dbReference type="NCBI Taxonomy" id="1157962"/>
    <lineage>
        <taxon>Eukaryota</taxon>
        <taxon>Viridiplantae</taxon>
        <taxon>Chlorophyta</taxon>
        <taxon>core chlorophytes</taxon>
        <taxon>Chlorophyceae</taxon>
        <taxon>CS clade</taxon>
        <taxon>Chlamydomonadales</taxon>
        <taxon>Chlamydomonadaceae</taxon>
        <taxon>Chlamydomonas</taxon>
    </lineage>
</organism>
<protein>
    <recommendedName>
        <fullName evidence="5">Sulfotransferase domain-containing protein</fullName>
    </recommendedName>
</protein>
<feature type="compositionally biased region" description="Low complexity" evidence="1">
    <location>
        <begin position="331"/>
        <end position="347"/>
    </location>
</feature>
<sequence length="403" mass="45629">MLFFCATLLAILSITSSLDDSNCQMSWQSSQQFALDSQSSSVNSLQHTPLKHSYNYGATGRQALVAHQQLFQKLDFTQISVVGERHSGTTFLKRLLDNNLELKSLRIKDWFCDFKHYHQVPQDRRCPNLNKTLVLIVFRNPYDWAFSMHQNCWCRRVVSEQKEYTTVNFRTFMTRIWANDTYSMTAPDPWKGPGRDPATGRPYCMNIMQCRAIKLRNHMEISKWAPHVEFVRHEDIITPDQSVAWLLGLMAKYKLRPSSSEVQSVVGYKSRPWPFHVEAAMRKSVWFNPSQAAHNTTLKDEIRLITSLMDIELEKEVGCYMPIKEEEMMVPSSANSATSSSRLPSSHLSHHPIESATVETTTTIESATVSATTTTTTTTLESATVSATTTSVAALVAASNIQS</sequence>
<dbReference type="InterPro" id="IPR027417">
    <property type="entry name" value="P-loop_NTPase"/>
</dbReference>